<evidence type="ECO:0000259" key="4">
    <source>
        <dbReference type="PROSITE" id="PS01124"/>
    </source>
</evidence>
<reference evidence="5 6" key="1">
    <citation type="submission" date="2016-06" db="EMBL/GenBank/DDBJ databases">
        <authorList>
            <person name="Kjaerup R.B."/>
            <person name="Dalgaard T.S."/>
            <person name="Juul-Madsen H.R."/>
        </authorList>
    </citation>
    <scope>NUCLEOTIDE SEQUENCE [LARGE SCALE GENOMIC DNA]</scope>
    <source>
        <strain evidence="5 6">DSM 43904</strain>
    </source>
</reference>
<proteinExistence type="predicted"/>
<dbReference type="Proteomes" id="UP000198217">
    <property type="component" value="Chromosome I"/>
</dbReference>
<name>A0A1C5IEZ2_9ACTN</name>
<keyword evidence="2" id="KW-0238">DNA-binding</keyword>
<dbReference type="GO" id="GO:0003700">
    <property type="term" value="F:DNA-binding transcription factor activity"/>
    <property type="evidence" value="ECO:0007669"/>
    <property type="project" value="InterPro"/>
</dbReference>
<dbReference type="SUPFAM" id="SSF46689">
    <property type="entry name" value="Homeodomain-like"/>
    <property type="match status" value="1"/>
</dbReference>
<gene>
    <name evidence="5" type="ORF">GA0070609_3221</name>
</gene>
<evidence type="ECO:0000313" key="6">
    <source>
        <dbReference type="Proteomes" id="UP000198217"/>
    </source>
</evidence>
<feature type="domain" description="HTH araC/xylS-type" evidence="4">
    <location>
        <begin position="213"/>
        <end position="311"/>
    </location>
</feature>
<dbReference type="PRINTS" id="PR00032">
    <property type="entry name" value="HTHARAC"/>
</dbReference>
<organism evidence="5 6">
    <name type="scientific">Micromonospora echinaurantiaca</name>
    <dbReference type="NCBI Taxonomy" id="47857"/>
    <lineage>
        <taxon>Bacteria</taxon>
        <taxon>Bacillati</taxon>
        <taxon>Actinomycetota</taxon>
        <taxon>Actinomycetes</taxon>
        <taxon>Micromonosporales</taxon>
        <taxon>Micromonosporaceae</taxon>
        <taxon>Micromonospora</taxon>
    </lineage>
</organism>
<dbReference type="InterPro" id="IPR018060">
    <property type="entry name" value="HTH_AraC"/>
</dbReference>
<dbReference type="PROSITE" id="PS01124">
    <property type="entry name" value="HTH_ARAC_FAMILY_2"/>
    <property type="match status" value="1"/>
</dbReference>
<dbReference type="InterPro" id="IPR009057">
    <property type="entry name" value="Homeodomain-like_sf"/>
</dbReference>
<dbReference type="PANTHER" id="PTHR46796:SF6">
    <property type="entry name" value="ARAC SUBFAMILY"/>
    <property type="match status" value="1"/>
</dbReference>
<keyword evidence="1" id="KW-0805">Transcription regulation</keyword>
<dbReference type="Gene3D" id="1.10.10.60">
    <property type="entry name" value="Homeodomain-like"/>
    <property type="match status" value="1"/>
</dbReference>
<dbReference type="Pfam" id="PF14525">
    <property type="entry name" value="AraC_binding_2"/>
    <property type="match status" value="1"/>
</dbReference>
<dbReference type="Pfam" id="PF12833">
    <property type="entry name" value="HTH_18"/>
    <property type="match status" value="1"/>
</dbReference>
<evidence type="ECO:0000256" key="1">
    <source>
        <dbReference type="ARBA" id="ARBA00023015"/>
    </source>
</evidence>
<protein>
    <submittedName>
        <fullName evidence="5">Transcriptional regulator, AraC family</fullName>
    </submittedName>
</protein>
<dbReference type="GO" id="GO:0043565">
    <property type="term" value="F:sequence-specific DNA binding"/>
    <property type="evidence" value="ECO:0007669"/>
    <property type="project" value="InterPro"/>
</dbReference>
<dbReference type="PANTHER" id="PTHR46796">
    <property type="entry name" value="HTH-TYPE TRANSCRIPTIONAL ACTIVATOR RHAS-RELATED"/>
    <property type="match status" value="1"/>
</dbReference>
<evidence type="ECO:0000256" key="2">
    <source>
        <dbReference type="ARBA" id="ARBA00023125"/>
    </source>
</evidence>
<dbReference type="AlphaFoldDB" id="A0A1C5IEZ2"/>
<evidence type="ECO:0000313" key="5">
    <source>
        <dbReference type="EMBL" id="SCG56930.1"/>
    </source>
</evidence>
<dbReference type="InterPro" id="IPR035418">
    <property type="entry name" value="AraC-bd_2"/>
</dbReference>
<dbReference type="SMART" id="SM00342">
    <property type="entry name" value="HTH_ARAC"/>
    <property type="match status" value="1"/>
</dbReference>
<evidence type="ECO:0000256" key="3">
    <source>
        <dbReference type="ARBA" id="ARBA00023163"/>
    </source>
</evidence>
<keyword evidence="3" id="KW-0804">Transcription</keyword>
<sequence>MSVTVGRDDVARHEEFARWNESVSRSLAPVIVTTARGVPFQASITADEVGVLRVSAIEADPQRVVRPMRLITRCPGESVIVVQQLSGVTLAIQDGRETRLEPGGLLVCDTDRPYVLDQPERFRALVFRLPRTAVGIRSDVLRRVTASPIHTDCGVGALLAPFLTRLADSASLLVPSVSERLAGTTADLLAALIMEQAGTLAVDVRDGQGALMHRIQRYISSRLGDVDLSPESVAAANHISVRYLHKLFERDGITVRRWIQQRRLEQCRRELAGRDALVSAVAQRWGFVNTSHFSRTFKAAYGVSPRDWKHQRAAATAGQHQPTAA</sequence>
<dbReference type="InterPro" id="IPR050204">
    <property type="entry name" value="AraC_XylS_family_regulators"/>
</dbReference>
<dbReference type="InterPro" id="IPR020449">
    <property type="entry name" value="Tscrpt_reg_AraC-type_HTH"/>
</dbReference>
<dbReference type="EMBL" id="LT607750">
    <property type="protein sequence ID" value="SCG56930.1"/>
    <property type="molecule type" value="Genomic_DNA"/>
</dbReference>
<accession>A0A1C5IEZ2</accession>
<dbReference type="RefSeq" id="WP_197700306.1">
    <property type="nucleotide sequence ID" value="NZ_LT607750.1"/>
</dbReference>
<keyword evidence="6" id="KW-1185">Reference proteome</keyword>